<dbReference type="InterPro" id="IPR012908">
    <property type="entry name" value="PGAP1-ab_dom-like"/>
</dbReference>
<evidence type="ECO:0000313" key="4">
    <source>
        <dbReference type="Proteomes" id="UP000245876"/>
    </source>
</evidence>
<comment type="caution">
    <text evidence="3">The sequence shown here is derived from an EMBL/GenBank/DDBJ whole genome shotgun (WGS) entry which is preliminary data.</text>
</comment>
<dbReference type="Proteomes" id="UP000245876">
    <property type="component" value="Unassembled WGS sequence"/>
</dbReference>
<reference evidence="3 4" key="1">
    <citation type="journal article" date="2018" name="Int. J. Syst. Evol. Microbiol.">
        <title>Bifidobacterium callitrichidarum sp. nov. from the faeces of the emperor tamarin (Saguinus imperator).</title>
        <authorList>
            <person name="Modesto M."/>
            <person name="Michelini S."/>
            <person name="Sansosti M.C."/>
            <person name="De Filippo C."/>
            <person name="Cavalieri D."/>
            <person name="Qvirist L."/>
            <person name="Andlid T."/>
            <person name="Spiezio C."/>
            <person name="Sandri C."/>
            <person name="Pascarelli S."/>
            <person name="Sgorbati B."/>
            <person name="Mattarelli P."/>
        </authorList>
    </citation>
    <scope>NUCLEOTIDE SEQUENCE [LARGE SCALE GENOMIC DNA]</scope>
    <source>
        <strain evidence="3 4">TRI 5</strain>
    </source>
</reference>
<dbReference type="Gene3D" id="3.40.50.1820">
    <property type="entry name" value="alpha/beta hydrolase"/>
    <property type="match status" value="1"/>
</dbReference>
<keyword evidence="4" id="KW-1185">Reference proteome</keyword>
<accession>A0A2U2NBA2</accession>
<dbReference type="InterPro" id="IPR029058">
    <property type="entry name" value="AB_hydrolase_fold"/>
</dbReference>
<dbReference type="OrthoDB" id="5095936at2"/>
<protein>
    <recommendedName>
        <fullName evidence="2">GPI inositol-deacylase PGAP1-like alpha/beta domain-containing protein</fullName>
    </recommendedName>
</protein>
<feature type="domain" description="GPI inositol-deacylase PGAP1-like alpha/beta" evidence="2">
    <location>
        <begin position="315"/>
        <end position="385"/>
    </location>
</feature>
<dbReference type="EMBL" id="QFFM01000006">
    <property type="protein sequence ID" value="PWG66360.1"/>
    <property type="molecule type" value="Genomic_DNA"/>
</dbReference>
<evidence type="ECO:0000256" key="1">
    <source>
        <dbReference type="SAM" id="Phobius"/>
    </source>
</evidence>
<evidence type="ECO:0000259" key="2">
    <source>
        <dbReference type="Pfam" id="PF07819"/>
    </source>
</evidence>
<keyword evidence="1" id="KW-0812">Transmembrane</keyword>
<evidence type="ECO:0000313" key="3">
    <source>
        <dbReference type="EMBL" id="PWG66360.1"/>
    </source>
</evidence>
<proteinExistence type="predicted"/>
<keyword evidence="1" id="KW-0472">Membrane</keyword>
<dbReference type="SUPFAM" id="SSF53474">
    <property type="entry name" value="alpha/beta-Hydrolases"/>
    <property type="match status" value="1"/>
</dbReference>
<dbReference type="RefSeq" id="WP_109056612.1">
    <property type="nucleotide sequence ID" value="NZ_QFFM01000006.1"/>
</dbReference>
<dbReference type="AlphaFoldDB" id="A0A2U2NBA2"/>
<organism evidence="3 4">
    <name type="scientific">Bifidobacterium callitrichidarum</name>
    <dbReference type="NCBI Taxonomy" id="2052941"/>
    <lineage>
        <taxon>Bacteria</taxon>
        <taxon>Bacillati</taxon>
        <taxon>Actinomycetota</taxon>
        <taxon>Actinomycetes</taxon>
        <taxon>Bifidobacteriales</taxon>
        <taxon>Bifidobacteriaceae</taxon>
        <taxon>Bifidobacterium</taxon>
    </lineage>
</organism>
<dbReference type="Pfam" id="PF07819">
    <property type="entry name" value="PGAP1"/>
    <property type="match status" value="1"/>
</dbReference>
<name>A0A2U2NBA2_9BIFI</name>
<gene>
    <name evidence="3" type="ORF">DF196_04070</name>
</gene>
<sequence>MGNDNEYYWQVESKVYGGKGYSTATREEYTAVAKALDEAAGEFEKLATVWNATREQLDNRHAFISACNTHNSSMLPYTVLKVRCQNHADTCRQISDDLARTSQLLLKVLGVYSETELSVKRLFNEAVQFGTTANWLGMTMGMGTLALGGLLFGLVKEGKLNPSWMSTATSPFQEGYMSGTGAILSKLSPLTGFSTTDEVNQGAGILSLLSAPLKNAAQGNYLNVREVTTEADVVRSSQTVTGAFDGLYRLANERLGKVDLKSGLGYATIAVQRYEKEDGKSAWLVTVPGTDGQSDSPFDWEQNAELMSSDPEQRRQADSVRLVIEAMRQAGIGEDDEVAIVGHSQGGIVAASIASDWQDEFNVKHIVTAGSPIANHPIPESTWVTSVEIQDELVAALDGASNPATPNWLTVSGSVSQAPQGTESIINSDGSCNPGSTPINGVTPYDATPVAGGATSGKEISHWLQYHQATYQDALNQGNPAVQRHEAHFQNVIKGELKETRYFEGRMSKEPLEPTISLESGTEPTKDNKIILKYEE</sequence>
<keyword evidence="1" id="KW-1133">Transmembrane helix</keyword>
<dbReference type="GO" id="GO:0016788">
    <property type="term" value="F:hydrolase activity, acting on ester bonds"/>
    <property type="evidence" value="ECO:0007669"/>
    <property type="project" value="InterPro"/>
</dbReference>
<feature type="transmembrane region" description="Helical" evidence="1">
    <location>
        <begin position="135"/>
        <end position="155"/>
    </location>
</feature>